<dbReference type="eggNOG" id="KOG2533">
    <property type="taxonomic scope" value="Eukaryota"/>
</dbReference>
<keyword evidence="3 7" id="KW-0812">Transmembrane</keyword>
<dbReference type="OrthoDB" id="6132182at2759"/>
<gene>
    <name evidence="8" type="ORF">UCRPA7_3499</name>
</gene>
<keyword evidence="4 7" id="KW-1133">Transmembrane helix</keyword>
<evidence type="ECO:0000256" key="6">
    <source>
        <dbReference type="ARBA" id="ARBA00037968"/>
    </source>
</evidence>
<keyword evidence="5 7" id="KW-0472">Membrane</keyword>
<dbReference type="PANTHER" id="PTHR43791:SF28">
    <property type="entry name" value="MAJOR FACILITATOR SUPERFAMILY (MFS) PROFILE DOMAIN-CONTAINING PROTEIN"/>
    <property type="match status" value="1"/>
</dbReference>
<feature type="transmembrane region" description="Helical" evidence="7">
    <location>
        <begin position="468"/>
        <end position="489"/>
    </location>
</feature>
<evidence type="ECO:0000256" key="4">
    <source>
        <dbReference type="ARBA" id="ARBA00022989"/>
    </source>
</evidence>
<dbReference type="InterPro" id="IPR011701">
    <property type="entry name" value="MFS"/>
</dbReference>
<feature type="transmembrane region" description="Helical" evidence="7">
    <location>
        <begin position="114"/>
        <end position="134"/>
    </location>
</feature>
<feature type="transmembrane region" description="Helical" evidence="7">
    <location>
        <begin position="176"/>
        <end position="196"/>
    </location>
</feature>
<feature type="transmembrane region" description="Helical" evidence="7">
    <location>
        <begin position="438"/>
        <end position="456"/>
    </location>
</feature>
<dbReference type="PANTHER" id="PTHR43791">
    <property type="entry name" value="PERMEASE-RELATED"/>
    <property type="match status" value="1"/>
</dbReference>
<dbReference type="GeneID" id="19323852"/>
<dbReference type="FunFam" id="1.20.1250.20:FF:000065">
    <property type="entry name" value="Putative MFS pantothenate transporter"/>
    <property type="match status" value="1"/>
</dbReference>
<keyword evidence="2" id="KW-0813">Transport</keyword>
<accession>R8BNI7</accession>
<dbReference type="EMBL" id="KB933059">
    <property type="protein sequence ID" value="EOO00968.1"/>
    <property type="molecule type" value="Genomic_DNA"/>
</dbReference>
<evidence type="ECO:0000256" key="7">
    <source>
        <dbReference type="SAM" id="Phobius"/>
    </source>
</evidence>
<sequence>MENTRHKTDEELASHAVPVELVDDEALAGSTATRGAVVTSAAAKPQRSLKYAWLYIFDWYPSYYTEEERALLKKQDRIILPLICLLFFIKWLDQSNITNAYNSGMKEDLNIKGIEYNLFSTFYNIGYLILEIPSMMIISRPKLSRWYLPICETLWSIITFIQSRNRSAHMIWGMRFLMGLFETPAATGSLYVLASWYRSEEVFKRAGVWYVSSNIGAAFGGYMQAAAYAGLDGKLGMAGWRWVFIVDGIISLPIAIAGFFLFPGLPTSPRIWWLKESEQKLAQARMQTDGVRKSAKIGKRMLKRVFLHWHFYFAVTTYVAFQLTTWVGGQMGIWVKATGNYSVELINILPTGTQLMAIVVGITIPQFVMVYPIWMPVSFVGFVLLFSNICLRIWYIPDAMKFAVWFLMGFTSCVTPMLFPFVHLIMKDDNEAKSFTTGAMMTVGWAFFTWYNVVAFPITEGPQWTRGFTASICLTVIWVALFLTGYVLWQRDIKRGLYQSAIAEEENEEAFNEKVAHVSQTQAEAIHIDEKRL</sequence>
<dbReference type="GO" id="GO:0016020">
    <property type="term" value="C:membrane"/>
    <property type="evidence" value="ECO:0007669"/>
    <property type="project" value="UniProtKB-SubCell"/>
</dbReference>
<dbReference type="Gene3D" id="1.20.1250.20">
    <property type="entry name" value="MFS general substrate transporter like domains"/>
    <property type="match status" value="1"/>
</dbReference>
<keyword evidence="9" id="KW-1185">Reference proteome</keyword>
<evidence type="ECO:0000313" key="9">
    <source>
        <dbReference type="Proteomes" id="UP000014074"/>
    </source>
</evidence>
<dbReference type="RefSeq" id="XP_007914326.1">
    <property type="nucleotide sequence ID" value="XM_007916135.1"/>
</dbReference>
<evidence type="ECO:0000256" key="1">
    <source>
        <dbReference type="ARBA" id="ARBA00004141"/>
    </source>
</evidence>
<dbReference type="GO" id="GO:0022857">
    <property type="term" value="F:transmembrane transporter activity"/>
    <property type="evidence" value="ECO:0007669"/>
    <property type="project" value="InterPro"/>
</dbReference>
<feature type="transmembrane region" description="Helical" evidence="7">
    <location>
        <begin position="208"/>
        <end position="230"/>
    </location>
</feature>
<name>R8BNI7_PHAM7</name>
<dbReference type="KEGG" id="tmn:UCRPA7_3499"/>
<comment type="subcellular location">
    <subcellularLocation>
        <location evidence="1">Membrane</location>
        <topology evidence="1">Multi-pass membrane protein</topology>
    </subcellularLocation>
</comment>
<feature type="transmembrane region" description="Helical" evidence="7">
    <location>
        <begin position="402"/>
        <end position="426"/>
    </location>
</feature>
<comment type="similarity">
    <text evidence="6">Belongs to the major facilitator superfamily. Allantoate permease family.</text>
</comment>
<protein>
    <submittedName>
        <fullName evidence="8">Putative vitamin h transporter protein</fullName>
    </submittedName>
</protein>
<evidence type="ECO:0000256" key="2">
    <source>
        <dbReference type="ARBA" id="ARBA00022448"/>
    </source>
</evidence>
<evidence type="ECO:0000256" key="3">
    <source>
        <dbReference type="ARBA" id="ARBA00022692"/>
    </source>
</evidence>
<dbReference type="Pfam" id="PF07690">
    <property type="entry name" value="MFS_1"/>
    <property type="match status" value="1"/>
</dbReference>
<dbReference type="InterPro" id="IPR036259">
    <property type="entry name" value="MFS_trans_sf"/>
</dbReference>
<feature type="transmembrane region" description="Helical" evidence="7">
    <location>
        <begin position="242"/>
        <end position="265"/>
    </location>
</feature>
<evidence type="ECO:0000256" key="5">
    <source>
        <dbReference type="ARBA" id="ARBA00023136"/>
    </source>
</evidence>
<evidence type="ECO:0000313" key="8">
    <source>
        <dbReference type="EMBL" id="EOO00968.1"/>
    </source>
</evidence>
<dbReference type="HOGENOM" id="CLU_001265_4_2_1"/>
<feature type="transmembrane region" description="Helical" evidence="7">
    <location>
        <begin position="309"/>
        <end position="328"/>
    </location>
</feature>
<organism evidence="8 9">
    <name type="scientific">Phaeoacremonium minimum (strain UCR-PA7)</name>
    <name type="common">Esca disease fungus</name>
    <name type="synonym">Togninia minima</name>
    <dbReference type="NCBI Taxonomy" id="1286976"/>
    <lineage>
        <taxon>Eukaryota</taxon>
        <taxon>Fungi</taxon>
        <taxon>Dikarya</taxon>
        <taxon>Ascomycota</taxon>
        <taxon>Pezizomycotina</taxon>
        <taxon>Sordariomycetes</taxon>
        <taxon>Sordariomycetidae</taxon>
        <taxon>Togniniales</taxon>
        <taxon>Togniniaceae</taxon>
        <taxon>Phaeoacremonium</taxon>
    </lineage>
</organism>
<dbReference type="SUPFAM" id="SSF103473">
    <property type="entry name" value="MFS general substrate transporter"/>
    <property type="match status" value="1"/>
</dbReference>
<reference evidence="9" key="1">
    <citation type="journal article" date="2013" name="Genome Announc.">
        <title>Draft genome sequence of the ascomycete Phaeoacremonium aleophilum strain UCR-PA7, a causal agent of the esca disease complex in grapevines.</title>
        <authorList>
            <person name="Blanco-Ulate B."/>
            <person name="Rolshausen P."/>
            <person name="Cantu D."/>
        </authorList>
    </citation>
    <scope>NUCLEOTIDE SEQUENCE [LARGE SCALE GENOMIC DNA]</scope>
    <source>
        <strain evidence="9">UCR-PA7</strain>
    </source>
</reference>
<feature type="transmembrane region" description="Helical" evidence="7">
    <location>
        <begin position="377"/>
        <end position="396"/>
    </location>
</feature>
<proteinExistence type="inferred from homology"/>
<dbReference type="Proteomes" id="UP000014074">
    <property type="component" value="Unassembled WGS sequence"/>
</dbReference>
<dbReference type="AlphaFoldDB" id="R8BNI7"/>